<dbReference type="AlphaFoldDB" id="A0A6J7K6V1"/>
<proteinExistence type="predicted"/>
<reference evidence="2" key="1">
    <citation type="submission" date="2020-05" db="EMBL/GenBank/DDBJ databases">
        <authorList>
            <person name="Chiriac C."/>
            <person name="Salcher M."/>
            <person name="Ghai R."/>
            <person name="Kavagutti S V."/>
        </authorList>
    </citation>
    <scope>NUCLEOTIDE SEQUENCE</scope>
</reference>
<accession>A0A6J7K6V1</accession>
<organism evidence="2">
    <name type="scientific">freshwater metagenome</name>
    <dbReference type="NCBI Taxonomy" id="449393"/>
    <lineage>
        <taxon>unclassified sequences</taxon>
        <taxon>metagenomes</taxon>
        <taxon>ecological metagenomes</taxon>
    </lineage>
</organism>
<gene>
    <name evidence="2" type="ORF">UFOPK3773_01450</name>
</gene>
<feature type="region of interest" description="Disordered" evidence="1">
    <location>
        <begin position="1"/>
        <end position="24"/>
    </location>
</feature>
<evidence type="ECO:0000256" key="1">
    <source>
        <dbReference type="SAM" id="MobiDB-lite"/>
    </source>
</evidence>
<evidence type="ECO:0000313" key="2">
    <source>
        <dbReference type="EMBL" id="CAB4951810.1"/>
    </source>
</evidence>
<name>A0A6J7K6V1_9ZZZZ</name>
<sequence length="123" mass="12651">MSTWLAAPTAADGTTEYGEPATPAVPIAPDVVNVTEPMPSPFTSPEEVKSEAPAGVITSPYVFDHDSAVTVSGTFVTVYTPSVYSIGVLSGAPLSTSPEQCVTYVPGLVEDVTRFVNGATVSV</sequence>
<protein>
    <submittedName>
        <fullName evidence="2">Unannotated protein</fullName>
    </submittedName>
</protein>
<dbReference type="EMBL" id="CAFBNF010000175">
    <property type="protein sequence ID" value="CAB4951810.1"/>
    <property type="molecule type" value="Genomic_DNA"/>
</dbReference>